<feature type="compositionally biased region" description="Low complexity" evidence="1">
    <location>
        <begin position="271"/>
        <end position="289"/>
    </location>
</feature>
<feature type="compositionally biased region" description="Basic and acidic residues" evidence="1">
    <location>
        <begin position="83"/>
        <end position="96"/>
    </location>
</feature>
<dbReference type="Proteomes" id="UP000076154">
    <property type="component" value="Unassembled WGS sequence"/>
</dbReference>
<name>A0A369K154_HYPMA</name>
<feature type="compositionally biased region" description="Low complexity" evidence="1">
    <location>
        <begin position="200"/>
        <end position="214"/>
    </location>
</feature>
<feature type="region of interest" description="Disordered" evidence="1">
    <location>
        <begin position="347"/>
        <end position="367"/>
    </location>
</feature>
<accession>A0A369K154</accession>
<dbReference type="STRING" id="39966.A0A369K154"/>
<dbReference type="InParanoid" id="A0A369K154"/>
<feature type="compositionally biased region" description="Polar residues" evidence="1">
    <location>
        <begin position="98"/>
        <end position="111"/>
    </location>
</feature>
<proteinExistence type="predicted"/>
<gene>
    <name evidence="2" type="ORF">Hypma_001501</name>
</gene>
<evidence type="ECO:0000256" key="1">
    <source>
        <dbReference type="SAM" id="MobiDB-lite"/>
    </source>
</evidence>
<dbReference type="AlphaFoldDB" id="A0A369K154"/>
<dbReference type="OrthoDB" id="3070411at2759"/>
<keyword evidence="3" id="KW-1185">Reference proteome</keyword>
<organism evidence="2 3">
    <name type="scientific">Hypsizygus marmoreus</name>
    <name type="common">White beech mushroom</name>
    <name type="synonym">Agaricus marmoreus</name>
    <dbReference type="NCBI Taxonomy" id="39966"/>
    <lineage>
        <taxon>Eukaryota</taxon>
        <taxon>Fungi</taxon>
        <taxon>Dikarya</taxon>
        <taxon>Basidiomycota</taxon>
        <taxon>Agaricomycotina</taxon>
        <taxon>Agaricomycetes</taxon>
        <taxon>Agaricomycetidae</taxon>
        <taxon>Agaricales</taxon>
        <taxon>Tricholomatineae</taxon>
        <taxon>Lyophyllaceae</taxon>
        <taxon>Hypsizygus</taxon>
    </lineage>
</organism>
<sequence>MDNEGYSMGVVPTTDDAAVGLVLKPEYPVVRDSAGFTSAPKTRLSLPIRPSSRRQSLSAGDRRPLRSSPLAGPALSNQSSIRLEADSDMKETEGHDTWVSTSPSLTNSYSLPSPPRKGLVRRSTTTGPALHLFHTASAPLLSPKRVSFQKTSTSHRAEPPSDPLSPNPSLTLPEPIPALTPGDNSSFPLGDGPSHYDCAPSITRTSPSRTTRSPVINSKRVSTSLDLSENWMTANTYEITPRFSRLGISASTVILPVSARQYRRASRKNAIPGPSKSSSLPSTLISRPRPATKHPSPSLQSLALTASNVNSAGSSRETLAFSSPCSSAPSVISSSDIGTVADDSEEMGLASSFSETDESPVLKTRSPSALRHGSHTISFNHPFQLHEPHDIISQNSTDDSCLELEIALEQEVAIMRPEDTDLVHNCHPQKRGKFGRLWKKFSSVGRRAK</sequence>
<reference evidence="2" key="1">
    <citation type="submission" date="2018-04" db="EMBL/GenBank/DDBJ databases">
        <title>Whole genome sequencing of Hypsizygus marmoreus.</title>
        <authorList>
            <person name="Choi I.-G."/>
            <person name="Min B."/>
            <person name="Kim J.-G."/>
            <person name="Kim S."/>
            <person name="Oh Y.-L."/>
            <person name="Kong W.-S."/>
            <person name="Park H."/>
            <person name="Jeong J."/>
            <person name="Song E.-S."/>
        </authorList>
    </citation>
    <scope>NUCLEOTIDE SEQUENCE [LARGE SCALE GENOMIC DNA]</scope>
    <source>
        <strain evidence="2">51987-8</strain>
    </source>
</reference>
<feature type="region of interest" description="Disordered" evidence="1">
    <location>
        <begin position="263"/>
        <end position="299"/>
    </location>
</feature>
<feature type="compositionally biased region" description="Low complexity" evidence="1">
    <location>
        <begin position="43"/>
        <end position="58"/>
    </location>
</feature>
<evidence type="ECO:0000313" key="3">
    <source>
        <dbReference type="Proteomes" id="UP000076154"/>
    </source>
</evidence>
<feature type="region of interest" description="Disordered" evidence="1">
    <location>
        <begin position="143"/>
        <end position="218"/>
    </location>
</feature>
<feature type="region of interest" description="Disordered" evidence="1">
    <location>
        <begin position="31"/>
        <end position="123"/>
    </location>
</feature>
<protein>
    <submittedName>
        <fullName evidence="2">Uncharacterized protein</fullName>
    </submittedName>
</protein>
<comment type="caution">
    <text evidence="2">The sequence shown here is derived from an EMBL/GenBank/DDBJ whole genome shotgun (WGS) entry which is preliminary data.</text>
</comment>
<dbReference type="EMBL" id="LUEZ02000012">
    <property type="protein sequence ID" value="RDB28351.1"/>
    <property type="molecule type" value="Genomic_DNA"/>
</dbReference>
<evidence type="ECO:0000313" key="2">
    <source>
        <dbReference type="EMBL" id="RDB28351.1"/>
    </source>
</evidence>